<proteinExistence type="predicted"/>
<dbReference type="RefSeq" id="WP_269604000.1">
    <property type="nucleotide sequence ID" value="NZ_JAPWIJ010000004.1"/>
</dbReference>
<protein>
    <submittedName>
        <fullName evidence="1">DUF429 domain-containing protein</fullName>
    </submittedName>
</protein>
<gene>
    <name evidence="1" type="ORF">O4220_10805</name>
</gene>
<keyword evidence="2" id="KW-1185">Reference proteome</keyword>
<dbReference type="EMBL" id="JAPWIJ010000004">
    <property type="protein sequence ID" value="MCZ4519007.1"/>
    <property type="molecule type" value="Genomic_DNA"/>
</dbReference>
<dbReference type="Pfam" id="PF04250">
    <property type="entry name" value="DUF429"/>
    <property type="match status" value="1"/>
</dbReference>
<accession>A0ABT4MDE8</accession>
<evidence type="ECO:0000313" key="2">
    <source>
        <dbReference type="Proteomes" id="UP001081071"/>
    </source>
</evidence>
<name>A0ABT4MDE8_9NOCA</name>
<dbReference type="InterPro" id="IPR007362">
    <property type="entry name" value="DUF429"/>
</dbReference>
<organism evidence="1 2">
    <name type="scientific">Rhodococcus ruber</name>
    <dbReference type="NCBI Taxonomy" id="1830"/>
    <lineage>
        <taxon>Bacteria</taxon>
        <taxon>Bacillati</taxon>
        <taxon>Actinomycetota</taxon>
        <taxon>Actinomycetes</taxon>
        <taxon>Mycobacteriales</taxon>
        <taxon>Nocardiaceae</taxon>
        <taxon>Rhodococcus</taxon>
    </lineage>
</organism>
<comment type="caution">
    <text evidence="1">The sequence shown here is derived from an EMBL/GenBank/DDBJ whole genome shotgun (WGS) entry which is preliminary data.</text>
</comment>
<reference evidence="1" key="1">
    <citation type="submission" date="2022-12" db="EMBL/GenBank/DDBJ databases">
        <authorList>
            <person name="Krivoruchko A.V."/>
            <person name="Elkin A."/>
        </authorList>
    </citation>
    <scope>NUCLEOTIDE SEQUENCE</scope>
    <source>
        <strain evidence="1">IEGM 1391</strain>
    </source>
</reference>
<sequence length="220" mass="23948">MNSRAEKFAGVDGAKGAWVVAVFDGSRLTWKACSSVTEVLEHTRGCARVGVDMPLSLPVDGYRISELEAKAFLGRARSSIFHTPVVDVLDASTYEQACALSRSITGKAISKQTWHILPAVQAWREADFDPDIYVEVHPECSFRAMSPTTTFASKKSGRGVGQRVSALERWSKHLELGDLPDGPVVDDFLDAAAAAWSARRFHVGEHRVFGTADASDRIVA</sequence>
<evidence type="ECO:0000313" key="1">
    <source>
        <dbReference type="EMBL" id="MCZ4519007.1"/>
    </source>
</evidence>
<dbReference type="Proteomes" id="UP001081071">
    <property type="component" value="Unassembled WGS sequence"/>
</dbReference>